<sequence length="65" mass="6873">MKTAQSIKGGQGQPTSDRAFHSARQDKKQTGVSNSGGQSADQTSNKNTDKTEKKHAGQNKDNGQA</sequence>
<organism evidence="2 3">
    <name type="scientific">Hufsiella ginkgonis</name>
    <dbReference type="NCBI Taxonomy" id="2695274"/>
    <lineage>
        <taxon>Bacteria</taxon>
        <taxon>Pseudomonadati</taxon>
        <taxon>Bacteroidota</taxon>
        <taxon>Sphingobacteriia</taxon>
        <taxon>Sphingobacteriales</taxon>
        <taxon>Sphingobacteriaceae</taxon>
        <taxon>Hufsiella</taxon>
    </lineage>
</organism>
<dbReference type="Proteomes" id="UP000451233">
    <property type="component" value="Unassembled WGS sequence"/>
</dbReference>
<keyword evidence="3" id="KW-1185">Reference proteome</keyword>
<comment type="caution">
    <text evidence="2">The sequence shown here is derived from an EMBL/GenBank/DDBJ whole genome shotgun (WGS) entry which is preliminary data.</text>
</comment>
<dbReference type="RefSeq" id="WP_160908879.1">
    <property type="nucleotide sequence ID" value="NZ_WVHS01000006.1"/>
</dbReference>
<protein>
    <submittedName>
        <fullName evidence="2">Uncharacterized protein</fullName>
    </submittedName>
</protein>
<evidence type="ECO:0000313" key="3">
    <source>
        <dbReference type="Proteomes" id="UP000451233"/>
    </source>
</evidence>
<gene>
    <name evidence="2" type="ORF">GS398_21450</name>
</gene>
<accession>A0A7K1Y595</accession>
<feature type="compositionally biased region" description="Polar residues" evidence="1">
    <location>
        <begin position="30"/>
        <end position="46"/>
    </location>
</feature>
<feature type="region of interest" description="Disordered" evidence="1">
    <location>
        <begin position="1"/>
        <end position="65"/>
    </location>
</feature>
<dbReference type="EMBL" id="WVHS01000006">
    <property type="protein sequence ID" value="MXV17876.1"/>
    <property type="molecule type" value="Genomic_DNA"/>
</dbReference>
<reference evidence="2 3" key="1">
    <citation type="submission" date="2019-11" db="EMBL/GenBank/DDBJ databases">
        <title>Pedobacter sp. HMF7056 Genome sequencing and assembly.</title>
        <authorList>
            <person name="Kang H."/>
            <person name="Kim H."/>
            <person name="Joh K."/>
        </authorList>
    </citation>
    <scope>NUCLEOTIDE SEQUENCE [LARGE SCALE GENOMIC DNA]</scope>
    <source>
        <strain evidence="2 3">HMF7056</strain>
    </source>
</reference>
<evidence type="ECO:0000313" key="2">
    <source>
        <dbReference type="EMBL" id="MXV17876.1"/>
    </source>
</evidence>
<feature type="compositionally biased region" description="Basic and acidic residues" evidence="1">
    <location>
        <begin position="18"/>
        <end position="29"/>
    </location>
</feature>
<dbReference type="AlphaFoldDB" id="A0A7K1Y595"/>
<feature type="compositionally biased region" description="Polar residues" evidence="1">
    <location>
        <begin position="1"/>
        <end position="16"/>
    </location>
</feature>
<name>A0A7K1Y595_9SPHI</name>
<proteinExistence type="predicted"/>
<evidence type="ECO:0000256" key="1">
    <source>
        <dbReference type="SAM" id="MobiDB-lite"/>
    </source>
</evidence>